<gene>
    <name evidence="3" type="ORF">PR017_04775</name>
</gene>
<reference evidence="4" key="2">
    <citation type="journal article" date="2023" name="MicrobiologyOpen">
        <title>Genomics of the tumorigenes clade of the family Rhizobiaceae and description of Rhizobium rhododendri sp. nov.</title>
        <authorList>
            <person name="Kuzmanovic N."/>
            <person name="diCenzo G.C."/>
            <person name="Bunk B."/>
            <person name="Sproeer C."/>
            <person name="Fruehling A."/>
            <person name="Neumann-Schaal M."/>
            <person name="Overmann J."/>
            <person name="Smalla K."/>
        </authorList>
    </citation>
    <scope>NUCLEOTIDE SEQUENCE [LARGE SCALE GENOMIC DNA]</scope>
    <source>
        <strain evidence="4">1078</strain>
    </source>
</reference>
<dbReference type="RefSeq" id="WP_240538998.1">
    <property type="nucleotide sequence ID" value="NZ_CP117255.1"/>
</dbReference>
<reference evidence="3 4" key="1">
    <citation type="journal article" date="2018" name="Sci. Rep.">
        <title>Rhizobium tumorigenes sp. nov., a novel plant tumorigenic bacterium isolated from cane gall tumors on thornless blackberry.</title>
        <authorList>
            <person name="Kuzmanovi N."/>
            <person name="Smalla K."/>
            <person name="Gronow S."/>
            <person name="PuBawska J."/>
        </authorList>
    </citation>
    <scope>NUCLEOTIDE SEQUENCE [LARGE SCALE GENOMIC DNA]</scope>
    <source>
        <strain evidence="3 4">1078</strain>
    </source>
</reference>
<dbReference type="Proteomes" id="UP000249499">
    <property type="component" value="Chromosome"/>
</dbReference>
<dbReference type="InterPro" id="IPR038740">
    <property type="entry name" value="BioF2-like_GNAT_dom"/>
</dbReference>
<organism evidence="3 4">
    <name type="scientific">Rhizobium tumorigenes</name>
    <dbReference type="NCBI Taxonomy" id="2041385"/>
    <lineage>
        <taxon>Bacteria</taxon>
        <taxon>Pseudomonadati</taxon>
        <taxon>Pseudomonadota</taxon>
        <taxon>Alphaproteobacteria</taxon>
        <taxon>Hyphomicrobiales</taxon>
        <taxon>Rhizobiaceae</taxon>
        <taxon>Rhizobium/Agrobacterium group</taxon>
        <taxon>Rhizobium</taxon>
    </lineage>
</organism>
<feature type="compositionally biased region" description="Low complexity" evidence="1">
    <location>
        <begin position="1"/>
        <end position="17"/>
    </location>
</feature>
<dbReference type="Pfam" id="PF13480">
    <property type="entry name" value="Acetyltransf_6"/>
    <property type="match status" value="1"/>
</dbReference>
<dbReference type="AlphaFoldDB" id="A0AAF1K9D3"/>
<keyword evidence="4" id="KW-1185">Reference proteome</keyword>
<dbReference type="SUPFAM" id="SSF55729">
    <property type="entry name" value="Acyl-CoA N-acyltransferases (Nat)"/>
    <property type="match status" value="1"/>
</dbReference>
<feature type="domain" description="BioF2-like acetyltransferase" evidence="2">
    <location>
        <begin position="199"/>
        <end position="354"/>
    </location>
</feature>
<protein>
    <submittedName>
        <fullName evidence="3">GNAT family N-acetyltransferase</fullName>
    </submittedName>
</protein>
<evidence type="ECO:0000259" key="2">
    <source>
        <dbReference type="Pfam" id="PF13480"/>
    </source>
</evidence>
<evidence type="ECO:0000313" key="4">
    <source>
        <dbReference type="Proteomes" id="UP000249499"/>
    </source>
</evidence>
<feature type="region of interest" description="Disordered" evidence="1">
    <location>
        <begin position="1"/>
        <end position="27"/>
    </location>
</feature>
<dbReference type="Gene3D" id="3.40.630.30">
    <property type="match status" value="1"/>
</dbReference>
<dbReference type="InterPro" id="IPR016181">
    <property type="entry name" value="Acyl_CoA_acyltransferase"/>
</dbReference>
<name>A0AAF1K9D3_9HYPH</name>
<accession>A0AAF1K9D3</accession>
<sequence>MRTATGETGTSTDGETAVVAQPRPASPLQAGNGALTITVSDNMVPLEAEWRGLERDRLISLHQSFGWCAAWVETYRPTLAILHASIGSEVAFILPLEIVRSHGVRTARFIGAPRSNINTGLFSAKFLADVTTLSADVQAAIAVALRGHADLLLLSNLPLEWRGRVSPLASLPFVENQNRAFQLPLLGSFEETLSQVNAKRRRKKHRSQTKLLNEIGGFEHVVATTSEEKRRMLDLFLQQKAERFRAAGLPDVFQGSDARDFLLRLLATKNVEGDSIALELHAIRLKGRHDGHLPAIAALSRKGDHVICQFASIDESVVPEASPGELLFWVMIEKCQESGVALFDFGIGDQLYKRSWCPVQTVQHDILLPVSPLGRVAAFGQRSMTRAKALIKGNPRLYSAIQKLRARRQQATTPDEA</sequence>
<proteinExistence type="predicted"/>
<evidence type="ECO:0000256" key="1">
    <source>
        <dbReference type="SAM" id="MobiDB-lite"/>
    </source>
</evidence>
<dbReference type="EMBL" id="CP117255">
    <property type="protein sequence ID" value="WFR96451.1"/>
    <property type="molecule type" value="Genomic_DNA"/>
</dbReference>
<evidence type="ECO:0000313" key="3">
    <source>
        <dbReference type="EMBL" id="WFR96451.1"/>
    </source>
</evidence>
<dbReference type="KEGG" id="rtu:PR017_04775"/>